<dbReference type="AlphaFoldDB" id="A0A9P0TV95"/>
<proteinExistence type="predicted"/>
<gene>
    <name evidence="3" type="ORF">PIBRA_LOCUS14493</name>
</gene>
<evidence type="ECO:0000256" key="1">
    <source>
        <dbReference type="SAM" id="MobiDB-lite"/>
    </source>
</evidence>
<feature type="compositionally biased region" description="Basic and acidic residues" evidence="1">
    <location>
        <begin position="46"/>
        <end position="59"/>
    </location>
</feature>
<feature type="region of interest" description="Disordered" evidence="1">
    <location>
        <begin position="410"/>
        <end position="464"/>
    </location>
</feature>
<keyword evidence="4" id="KW-1185">Reference proteome</keyword>
<dbReference type="Proteomes" id="UP001152562">
    <property type="component" value="Unassembled WGS sequence"/>
</dbReference>
<feature type="region of interest" description="Disordered" evidence="1">
    <location>
        <begin position="554"/>
        <end position="573"/>
    </location>
</feature>
<sequence>MSLGLSRGMFVSAVTLAVAWVTSATARYADYSGARMPFYHEDYHNRDSLPRDDYPERSPDASVPLDYKYEEPSSGKYEGQTENSVEENDAWQIDKKNNRPIDEEEDYNNNIDKYSEERESNHRVEDRPSTKGKKLKKDDHNLSHQGRRRFTNSKSRSRYWDQVEDDRDIQTRNKIDIRNKFRPRGEVRRAGRRKAREREDVTSEAIFEADRNFESSESSEEESLSLQGIRRRVGYDRRKDDSSFIPRDLGSMADKNYPNYEEYYDMKRALNIRNNLLPNPRTKVSETPMQLSVRPLENWFRRANIPEASGERATLSESTSSLLQNTTTSAVTTTLSTVNRSLKTTVHLQNSSDLSLAEKSRLSILKKAQRKESIGGNTLTTKPPVLMQVTDRLQTVVMVESPGSHLQRMQAREISDDSPDRIARAKQVQESSSTTSVAERELSAVLSRHQRAEVEDPGGPTSRALDIDVQLPTFPKGALDLEQQHHGTKWGDLRRLNVRGAEASSGRAVTGAVALGSVQLFIRRACRGPSSPSLTDTPLKTYIGRHDDDYPLINGNGEYHPRARAGRAPALGQ</sequence>
<feature type="compositionally biased region" description="Polar residues" evidence="1">
    <location>
        <begin position="428"/>
        <end position="437"/>
    </location>
</feature>
<feature type="compositionally biased region" description="Basic and acidic residues" evidence="1">
    <location>
        <begin position="113"/>
        <end position="129"/>
    </location>
</feature>
<organism evidence="3 4">
    <name type="scientific">Pieris brassicae</name>
    <name type="common">White butterfly</name>
    <name type="synonym">Large white butterfly</name>
    <dbReference type="NCBI Taxonomy" id="7116"/>
    <lineage>
        <taxon>Eukaryota</taxon>
        <taxon>Metazoa</taxon>
        <taxon>Ecdysozoa</taxon>
        <taxon>Arthropoda</taxon>
        <taxon>Hexapoda</taxon>
        <taxon>Insecta</taxon>
        <taxon>Pterygota</taxon>
        <taxon>Neoptera</taxon>
        <taxon>Endopterygota</taxon>
        <taxon>Lepidoptera</taxon>
        <taxon>Glossata</taxon>
        <taxon>Ditrysia</taxon>
        <taxon>Papilionoidea</taxon>
        <taxon>Pieridae</taxon>
        <taxon>Pierinae</taxon>
        <taxon>Pieris</taxon>
    </lineage>
</organism>
<evidence type="ECO:0000256" key="2">
    <source>
        <dbReference type="SAM" id="SignalP"/>
    </source>
</evidence>
<comment type="caution">
    <text evidence="3">The sequence shown here is derived from an EMBL/GenBank/DDBJ whole genome shotgun (WGS) entry which is preliminary data.</text>
</comment>
<feature type="compositionally biased region" description="Basic and acidic residues" evidence="1">
    <location>
        <begin position="410"/>
        <end position="423"/>
    </location>
</feature>
<reference evidence="3" key="1">
    <citation type="submission" date="2022-05" db="EMBL/GenBank/DDBJ databases">
        <authorList>
            <person name="Okamura Y."/>
        </authorList>
    </citation>
    <scope>NUCLEOTIDE SEQUENCE</scope>
</reference>
<accession>A0A9P0TV95</accession>
<evidence type="ECO:0000313" key="4">
    <source>
        <dbReference type="Proteomes" id="UP001152562"/>
    </source>
</evidence>
<protein>
    <submittedName>
        <fullName evidence="3">Uncharacterized protein</fullName>
    </submittedName>
</protein>
<feature type="chain" id="PRO_5040218461" evidence="2">
    <location>
        <begin position="27"/>
        <end position="573"/>
    </location>
</feature>
<keyword evidence="2" id="KW-0732">Signal</keyword>
<dbReference type="EMBL" id="CALOZG010000087">
    <property type="protein sequence ID" value="CAH4039027.1"/>
    <property type="molecule type" value="Genomic_DNA"/>
</dbReference>
<feature type="region of interest" description="Disordered" evidence="1">
    <location>
        <begin position="46"/>
        <end position="158"/>
    </location>
</feature>
<evidence type="ECO:0000313" key="3">
    <source>
        <dbReference type="EMBL" id="CAH4039027.1"/>
    </source>
</evidence>
<feature type="compositionally biased region" description="Basic residues" evidence="1">
    <location>
        <begin position="145"/>
        <end position="157"/>
    </location>
</feature>
<name>A0A9P0TV95_PIEBR</name>
<feature type="compositionally biased region" description="Basic and acidic residues" evidence="1">
    <location>
        <begin position="92"/>
        <end position="101"/>
    </location>
</feature>
<feature type="signal peptide" evidence="2">
    <location>
        <begin position="1"/>
        <end position="26"/>
    </location>
</feature>